<evidence type="ECO:0000313" key="3">
    <source>
        <dbReference type="EMBL" id="PZP88755.1"/>
    </source>
</evidence>
<protein>
    <submittedName>
        <fullName evidence="3">Acyltransferase</fullName>
    </submittedName>
</protein>
<feature type="transmembrane region" description="Helical" evidence="1">
    <location>
        <begin position="63"/>
        <end position="82"/>
    </location>
</feature>
<dbReference type="EMBL" id="QFOZ01000007">
    <property type="protein sequence ID" value="PZP88755.1"/>
    <property type="molecule type" value="Genomic_DNA"/>
</dbReference>
<feature type="transmembrane region" description="Helical" evidence="1">
    <location>
        <begin position="299"/>
        <end position="319"/>
    </location>
</feature>
<feature type="transmembrane region" description="Helical" evidence="1">
    <location>
        <begin position="103"/>
        <end position="126"/>
    </location>
</feature>
<feature type="transmembrane region" description="Helical" evidence="1">
    <location>
        <begin position="246"/>
        <end position="267"/>
    </location>
</feature>
<sequence>MDPATSLRKPGVRRPALPSLTGARWYAALAVFILHCVIFLPVYPFQRTQAFVNLHKAIPMQLGSLGVTFFFLLSGFIIYYSSRSDDTPLLFYRRRVLKIFPTHWLSTLMLMALVAVPFSRLITWLPEVFLIHTWNPQWTYLGALNVPAWSLCAEILFYFSFPLLKPLVEKLHSNKQIIIAFVTLLVALIVMHVCYYCFTDGPKGIANAFSVRILDTTTSPHYPANSDPAWFQRESVAYYPSYWLSYYFPLSRFGEFWLGVLACKLVISGWWRNTKIWWPTLLLAISYALTWWVPINFKMSALFLLPTAMCIATLARRDLEGKSTFLNSKTNVWLGNVSFAFYMVQYPVMVWVTRTFIGGKSYGWAGWLGFSVLAFVVSLIVSGLVYTYVDKPIMKNWARPKKTGGPTQKHA</sequence>
<accession>A0A2W5I9G9</accession>
<feature type="transmembrane region" description="Helical" evidence="1">
    <location>
        <begin position="176"/>
        <end position="198"/>
    </location>
</feature>
<feature type="transmembrane region" description="Helical" evidence="1">
    <location>
        <begin position="364"/>
        <end position="389"/>
    </location>
</feature>
<dbReference type="InterPro" id="IPR002656">
    <property type="entry name" value="Acyl_transf_3_dom"/>
</dbReference>
<dbReference type="PANTHER" id="PTHR23028:SF53">
    <property type="entry name" value="ACYL_TRANSF_3 DOMAIN-CONTAINING PROTEIN"/>
    <property type="match status" value="1"/>
</dbReference>
<gene>
    <name evidence="3" type="ORF">DI579_05180</name>
</gene>
<dbReference type="GO" id="GO:0016020">
    <property type="term" value="C:membrane"/>
    <property type="evidence" value="ECO:0007669"/>
    <property type="project" value="TreeGrafter"/>
</dbReference>
<comment type="caution">
    <text evidence="3">The sequence shown here is derived from an EMBL/GenBank/DDBJ whole genome shotgun (WGS) entry which is preliminary data.</text>
</comment>
<dbReference type="Pfam" id="PF01757">
    <property type="entry name" value="Acyl_transf_3"/>
    <property type="match status" value="1"/>
</dbReference>
<feature type="transmembrane region" description="Helical" evidence="1">
    <location>
        <begin position="146"/>
        <end position="164"/>
    </location>
</feature>
<name>A0A2W5I9G9_9ACTN</name>
<evidence type="ECO:0000313" key="4">
    <source>
        <dbReference type="Proteomes" id="UP000248606"/>
    </source>
</evidence>
<keyword evidence="1" id="KW-0812">Transmembrane</keyword>
<feature type="transmembrane region" description="Helical" evidence="1">
    <location>
        <begin position="276"/>
        <end position="293"/>
    </location>
</feature>
<dbReference type="Proteomes" id="UP000248606">
    <property type="component" value="Unassembled WGS sequence"/>
</dbReference>
<keyword evidence="3" id="KW-0808">Transferase</keyword>
<keyword evidence="1" id="KW-0472">Membrane</keyword>
<organism evidence="3 4">
    <name type="scientific">Lawsonella clevelandensis</name>
    <dbReference type="NCBI Taxonomy" id="1528099"/>
    <lineage>
        <taxon>Bacteria</taxon>
        <taxon>Bacillati</taxon>
        <taxon>Actinomycetota</taxon>
        <taxon>Actinomycetes</taxon>
        <taxon>Mycobacteriales</taxon>
        <taxon>Lawsonellaceae</taxon>
        <taxon>Lawsonella</taxon>
    </lineage>
</organism>
<proteinExistence type="predicted"/>
<dbReference type="PANTHER" id="PTHR23028">
    <property type="entry name" value="ACETYLTRANSFERASE"/>
    <property type="match status" value="1"/>
</dbReference>
<evidence type="ECO:0000259" key="2">
    <source>
        <dbReference type="Pfam" id="PF01757"/>
    </source>
</evidence>
<feature type="domain" description="Acyltransferase 3" evidence="2">
    <location>
        <begin position="19"/>
        <end position="382"/>
    </location>
</feature>
<feature type="transmembrane region" description="Helical" evidence="1">
    <location>
        <begin position="331"/>
        <end position="352"/>
    </location>
</feature>
<dbReference type="InterPro" id="IPR050879">
    <property type="entry name" value="Acyltransferase_3"/>
</dbReference>
<dbReference type="AlphaFoldDB" id="A0A2W5I9G9"/>
<keyword evidence="1" id="KW-1133">Transmembrane helix</keyword>
<dbReference type="GO" id="GO:0009103">
    <property type="term" value="P:lipopolysaccharide biosynthetic process"/>
    <property type="evidence" value="ECO:0007669"/>
    <property type="project" value="TreeGrafter"/>
</dbReference>
<dbReference type="GO" id="GO:0016747">
    <property type="term" value="F:acyltransferase activity, transferring groups other than amino-acyl groups"/>
    <property type="evidence" value="ECO:0007669"/>
    <property type="project" value="InterPro"/>
</dbReference>
<feature type="transmembrane region" description="Helical" evidence="1">
    <location>
        <begin position="23"/>
        <end position="43"/>
    </location>
</feature>
<evidence type="ECO:0000256" key="1">
    <source>
        <dbReference type="SAM" id="Phobius"/>
    </source>
</evidence>
<keyword evidence="3" id="KW-0012">Acyltransferase</keyword>
<reference evidence="3 4" key="1">
    <citation type="submission" date="2017-08" db="EMBL/GenBank/DDBJ databases">
        <title>Infants hospitalized years apart are colonized by the same room-sourced microbial strains.</title>
        <authorList>
            <person name="Brooks B."/>
            <person name="Olm M.R."/>
            <person name="Firek B.A."/>
            <person name="Baker R."/>
            <person name="Thomas B.C."/>
            <person name="Morowitz M.J."/>
            <person name="Banfield J.F."/>
        </authorList>
    </citation>
    <scope>NUCLEOTIDE SEQUENCE [LARGE SCALE GENOMIC DNA]</scope>
    <source>
        <strain evidence="3">S2_006_000_R1_57</strain>
    </source>
</reference>